<reference evidence="2" key="1">
    <citation type="submission" date="2023-01" db="EMBL/GenBank/DDBJ databases">
        <title>Complete genome sequence of Planctobacterium marinum strain Dej080120_11.</title>
        <authorList>
            <person name="Ueki S."/>
            <person name="Maruyama F."/>
        </authorList>
    </citation>
    <scope>NUCLEOTIDE SEQUENCE</scope>
    <source>
        <strain evidence="2">Dej080120_11</strain>
    </source>
</reference>
<evidence type="ECO:0000256" key="1">
    <source>
        <dbReference type="SAM" id="Phobius"/>
    </source>
</evidence>
<name>A0AA48KRW6_9ALTE</name>
<organism evidence="2 3">
    <name type="scientific">Planctobacterium marinum</name>
    <dbReference type="NCBI Taxonomy" id="1631968"/>
    <lineage>
        <taxon>Bacteria</taxon>
        <taxon>Pseudomonadati</taxon>
        <taxon>Pseudomonadota</taxon>
        <taxon>Gammaproteobacteria</taxon>
        <taxon>Alteromonadales</taxon>
        <taxon>Alteromonadaceae</taxon>
        <taxon>Planctobacterium</taxon>
    </lineage>
</organism>
<keyword evidence="1" id="KW-0812">Transmembrane</keyword>
<proteinExistence type="predicted"/>
<sequence length="61" mass="6821">MDYGTIGSIFTVAVFVFFIGIVLWAYSKRSKPGFDEAANLVFDDEPKHKASSTKRESSDNE</sequence>
<dbReference type="EMBL" id="AP027272">
    <property type="protein sequence ID" value="BDX06542.1"/>
    <property type="molecule type" value="Genomic_DNA"/>
</dbReference>
<evidence type="ECO:0000313" key="3">
    <source>
        <dbReference type="Proteomes" id="UP001333710"/>
    </source>
</evidence>
<dbReference type="KEGG" id="pmaw:MACH26_20630"/>
<dbReference type="Proteomes" id="UP001333710">
    <property type="component" value="Chromosome"/>
</dbReference>
<dbReference type="Pfam" id="PF05545">
    <property type="entry name" value="FixQ"/>
    <property type="match status" value="1"/>
</dbReference>
<dbReference type="AlphaFoldDB" id="A0AA48KRW6"/>
<dbReference type="RefSeq" id="WP_338292556.1">
    <property type="nucleotide sequence ID" value="NZ_AP027272.1"/>
</dbReference>
<evidence type="ECO:0000313" key="2">
    <source>
        <dbReference type="EMBL" id="BDX06542.1"/>
    </source>
</evidence>
<gene>
    <name evidence="2" type="primary">ccoQ</name>
    <name evidence="2" type="ORF">MACH26_20630</name>
</gene>
<protein>
    <submittedName>
        <fullName evidence="2">Cytochrome-c oxidase</fullName>
    </submittedName>
</protein>
<keyword evidence="1" id="KW-0472">Membrane</keyword>
<accession>A0AA48KRW6</accession>
<keyword evidence="1" id="KW-1133">Transmembrane helix</keyword>
<keyword evidence="3" id="KW-1185">Reference proteome</keyword>
<dbReference type="InterPro" id="IPR008621">
    <property type="entry name" value="Cbb3-typ_cyt_oxidase_comp"/>
</dbReference>
<dbReference type="CDD" id="cd01324">
    <property type="entry name" value="cbb3_Oxidase_CcoQ"/>
    <property type="match status" value="1"/>
</dbReference>
<feature type="transmembrane region" description="Helical" evidence="1">
    <location>
        <begin position="6"/>
        <end position="26"/>
    </location>
</feature>